<dbReference type="RefSeq" id="XP_022236866.1">
    <property type="nucleotide sequence ID" value="XM_022381158.1"/>
</dbReference>
<protein>
    <submittedName>
        <fullName evidence="4">Protein kinase C-binding protein NELL2-like</fullName>
    </submittedName>
</protein>
<dbReference type="SMART" id="SM00181">
    <property type="entry name" value="EGF"/>
    <property type="match status" value="5"/>
</dbReference>
<evidence type="ECO:0000256" key="1">
    <source>
        <dbReference type="PROSITE-ProRule" id="PRU00076"/>
    </source>
</evidence>
<keyword evidence="3" id="KW-1185">Reference proteome</keyword>
<dbReference type="PROSITE" id="PS01186">
    <property type="entry name" value="EGF_2"/>
    <property type="match status" value="2"/>
</dbReference>
<name>A0ABM1RZR1_LIMPO</name>
<evidence type="ECO:0000313" key="3">
    <source>
        <dbReference type="Proteomes" id="UP000694941"/>
    </source>
</evidence>
<organism evidence="3 4">
    <name type="scientific">Limulus polyphemus</name>
    <name type="common">Atlantic horseshoe crab</name>
    <dbReference type="NCBI Taxonomy" id="6850"/>
    <lineage>
        <taxon>Eukaryota</taxon>
        <taxon>Metazoa</taxon>
        <taxon>Ecdysozoa</taxon>
        <taxon>Arthropoda</taxon>
        <taxon>Chelicerata</taxon>
        <taxon>Merostomata</taxon>
        <taxon>Xiphosura</taxon>
        <taxon>Limulidae</taxon>
        <taxon>Limulus</taxon>
    </lineage>
</organism>
<sequence>MKFLRIVTSLRLMSRLSLFTVCLCDYFNLTVMFRFILAINYCDKDPSLCSENEECQKGPDDNPKAVSCLCKPGYERNEQNICTFVLCESGNNHCSEFEKCSEDKDGDKLYLCDCVLPYSLKTNETSCVLKDGVSCTNNKTKCGNGGECKLFEGKETCICKKGYEEEGGTCVEYCQSKKWKDNPSSTAICPTGKCELTDERRIKCVCEPSSKWEQADDGISCKLKPLCDKGEVGEKECSSRSAKCEVSRNYEKGYQCRCPEGTEVDTNGKCKSLCDFEKYIQTCKNHYADCVVVDGKATCECKPSFLDYDGKPCKYANVTYAVSLRLPNLELARVKREAVVTSYSDPGIHRSKLKKVVDDAVRK</sequence>
<keyword evidence="1" id="KW-0245">EGF-like domain</keyword>
<feature type="domain" description="EGF-like" evidence="2">
    <location>
        <begin position="131"/>
        <end position="171"/>
    </location>
</feature>
<comment type="caution">
    <text evidence="1">Lacks conserved residue(s) required for the propagation of feature annotation.</text>
</comment>
<evidence type="ECO:0000313" key="4">
    <source>
        <dbReference type="RefSeq" id="XP_022236866.1"/>
    </source>
</evidence>
<dbReference type="GeneID" id="111084451"/>
<reference evidence="4" key="1">
    <citation type="submission" date="2025-08" db="UniProtKB">
        <authorList>
            <consortium name="RefSeq"/>
        </authorList>
    </citation>
    <scope>IDENTIFICATION</scope>
    <source>
        <tissue evidence="4">Muscle</tissue>
    </source>
</reference>
<evidence type="ECO:0000259" key="2">
    <source>
        <dbReference type="PROSITE" id="PS50026"/>
    </source>
</evidence>
<proteinExistence type="predicted"/>
<dbReference type="PROSITE" id="PS50026">
    <property type="entry name" value="EGF_3"/>
    <property type="match status" value="1"/>
</dbReference>
<gene>
    <name evidence="4" type="primary">LOC111084451</name>
</gene>
<dbReference type="Proteomes" id="UP000694941">
    <property type="component" value="Unplaced"/>
</dbReference>
<dbReference type="Gene3D" id="2.90.20.10">
    <property type="entry name" value="Plasmodium vivax P25 domain"/>
    <property type="match status" value="1"/>
</dbReference>
<dbReference type="InterPro" id="IPR000742">
    <property type="entry name" value="EGF"/>
</dbReference>
<accession>A0ABM1RZR1</accession>